<evidence type="ECO:0000256" key="6">
    <source>
        <dbReference type="ARBA" id="ARBA00084094"/>
    </source>
</evidence>
<evidence type="ECO:0000256" key="1">
    <source>
        <dbReference type="ARBA" id="ARBA00004239"/>
    </source>
</evidence>
<keyword evidence="9" id="KW-1185">Reference proteome</keyword>
<feature type="domain" description="Peptidase S1" evidence="7">
    <location>
        <begin position="153"/>
        <end position="430"/>
    </location>
</feature>
<keyword evidence="6" id="KW-1205">Fibrinolytic toxin</keyword>
<dbReference type="SMART" id="SM00020">
    <property type="entry name" value="Tryp_SPc"/>
    <property type="match status" value="1"/>
</dbReference>
<protein>
    <recommendedName>
        <fullName evidence="7">Peptidase S1 domain-containing protein</fullName>
    </recommendedName>
</protein>
<dbReference type="Pfam" id="PF00089">
    <property type="entry name" value="Trypsin"/>
    <property type="match status" value="1"/>
</dbReference>
<dbReference type="GO" id="GO:0006508">
    <property type="term" value="P:proteolysis"/>
    <property type="evidence" value="ECO:0007669"/>
    <property type="project" value="InterPro"/>
</dbReference>
<evidence type="ECO:0000256" key="2">
    <source>
        <dbReference type="ARBA" id="ARBA00022656"/>
    </source>
</evidence>
<dbReference type="GeneID" id="101735416"/>
<dbReference type="PANTHER" id="PTHR24260">
    <property type="match status" value="1"/>
</dbReference>
<keyword evidence="2" id="KW-0800">Toxin</keyword>
<dbReference type="SUPFAM" id="SSF50494">
    <property type="entry name" value="Trypsin-like serine proteases"/>
    <property type="match status" value="1"/>
</dbReference>
<evidence type="ECO:0000313" key="8">
    <source>
        <dbReference type="EnsemblMetazoa" id="XP_004925656.1"/>
    </source>
</evidence>
<dbReference type="PROSITE" id="PS50240">
    <property type="entry name" value="TRYPSIN_DOM"/>
    <property type="match status" value="1"/>
</dbReference>
<dbReference type="PANTHER" id="PTHR24260:SF143">
    <property type="entry name" value="SERINE PROTEASE GD-LIKE PROTEIN"/>
    <property type="match status" value="1"/>
</dbReference>
<reference evidence="8" key="2">
    <citation type="submission" date="2022-06" db="UniProtKB">
        <authorList>
            <consortium name="EnsemblMetazoa"/>
        </authorList>
    </citation>
    <scope>IDENTIFICATION</scope>
    <source>
        <strain evidence="8">p50T (Dazao)</strain>
    </source>
</reference>
<dbReference type="GO" id="GO:0005576">
    <property type="term" value="C:extracellular region"/>
    <property type="evidence" value="ECO:0007669"/>
    <property type="project" value="UniProtKB-SubCell"/>
</dbReference>
<evidence type="ECO:0000256" key="5">
    <source>
        <dbReference type="ARBA" id="ARBA00055534"/>
    </source>
</evidence>
<dbReference type="InterPro" id="IPR009003">
    <property type="entry name" value="Peptidase_S1_PA"/>
</dbReference>
<keyword evidence="4" id="KW-1199">Hemostasis impairing toxin</keyword>
<dbReference type="RefSeq" id="XP_004925656.1">
    <property type="nucleotide sequence ID" value="XM_004925599.5"/>
</dbReference>
<evidence type="ECO:0000256" key="3">
    <source>
        <dbReference type="ARBA" id="ARBA00023157"/>
    </source>
</evidence>
<dbReference type="InterPro" id="IPR018114">
    <property type="entry name" value="TRYPSIN_HIS"/>
</dbReference>
<evidence type="ECO:0000256" key="4">
    <source>
        <dbReference type="ARBA" id="ARBA00023240"/>
    </source>
</evidence>
<dbReference type="CDD" id="cd00190">
    <property type="entry name" value="Tryp_SPc"/>
    <property type="match status" value="1"/>
</dbReference>
<evidence type="ECO:0000259" key="7">
    <source>
        <dbReference type="PROSITE" id="PS50240"/>
    </source>
</evidence>
<dbReference type="OrthoDB" id="7723891at2759"/>
<organism evidence="8 9">
    <name type="scientific">Bombyx mori</name>
    <name type="common">Silk moth</name>
    <dbReference type="NCBI Taxonomy" id="7091"/>
    <lineage>
        <taxon>Eukaryota</taxon>
        <taxon>Metazoa</taxon>
        <taxon>Ecdysozoa</taxon>
        <taxon>Arthropoda</taxon>
        <taxon>Hexapoda</taxon>
        <taxon>Insecta</taxon>
        <taxon>Pterygota</taxon>
        <taxon>Neoptera</taxon>
        <taxon>Endopterygota</taxon>
        <taxon>Lepidoptera</taxon>
        <taxon>Glossata</taxon>
        <taxon>Ditrysia</taxon>
        <taxon>Bombycoidea</taxon>
        <taxon>Bombycidae</taxon>
        <taxon>Bombycinae</taxon>
        <taxon>Bombyx</taxon>
    </lineage>
</organism>
<dbReference type="GO" id="GO:0090729">
    <property type="term" value="F:toxin activity"/>
    <property type="evidence" value="ECO:0007669"/>
    <property type="project" value="UniProtKB-KW"/>
</dbReference>
<dbReference type="EnsemblMetazoa" id="XM_004925599.4">
    <property type="protein sequence ID" value="XP_004925656.1"/>
    <property type="gene ID" value="LOC101735416"/>
</dbReference>
<accession>A0A8R2AHA7</accession>
<keyword evidence="3" id="KW-1015">Disulfide bond</keyword>
<dbReference type="InterPro" id="IPR051333">
    <property type="entry name" value="CLIP_Serine_Protease"/>
</dbReference>
<dbReference type="GO" id="GO:0004252">
    <property type="term" value="F:serine-type endopeptidase activity"/>
    <property type="evidence" value="ECO:0007669"/>
    <property type="project" value="InterPro"/>
</dbReference>
<evidence type="ECO:0000313" key="9">
    <source>
        <dbReference type="Proteomes" id="UP000005204"/>
    </source>
</evidence>
<dbReference type="InterPro" id="IPR001254">
    <property type="entry name" value="Trypsin_dom"/>
</dbReference>
<dbReference type="FunFam" id="2.40.10.10:FF:000068">
    <property type="entry name" value="transmembrane protease serine 2"/>
    <property type="match status" value="1"/>
</dbReference>
<comment type="function">
    <text evidence="5">Fibrinolytic activity; shows preferential cleavage of Arg-Gly bonds in all three fibrinogen chains. Contact with the caterpillars causes severe bleeding, due the anticoagulant effect of the protein.</text>
</comment>
<dbReference type="Gene3D" id="2.40.10.10">
    <property type="entry name" value="Trypsin-like serine proteases"/>
    <property type="match status" value="1"/>
</dbReference>
<dbReference type="KEGG" id="bmor:101735416"/>
<name>A0A8R2AHA7_BOMMO</name>
<dbReference type="PROSITE" id="PS00134">
    <property type="entry name" value="TRYPSIN_HIS"/>
    <property type="match status" value="1"/>
</dbReference>
<dbReference type="AlphaFoldDB" id="A0A8R2AHA7"/>
<dbReference type="Proteomes" id="UP000005204">
    <property type="component" value="Unassembled WGS sequence"/>
</dbReference>
<proteinExistence type="predicted"/>
<reference evidence="9" key="1">
    <citation type="journal article" date="2008" name="Insect Biochem. Mol. Biol.">
        <title>The genome of a lepidopteran model insect, the silkworm Bombyx mori.</title>
        <authorList>
            <consortium name="International Silkworm Genome Consortium"/>
        </authorList>
    </citation>
    <scope>NUCLEOTIDE SEQUENCE [LARGE SCALE GENOMIC DNA]</scope>
    <source>
        <strain evidence="9">p50T</strain>
    </source>
</reference>
<sequence length="439" mass="49766">MCIYLYYVFFLYLIGNVNTMSLYGPALTRYNPCGLGIIYFDNVKGFDWRAVVDFGLYNNLEKVEMEVYFEKEIKINKASQNTTFVVVRNNWHHIIIRPIGPLQERFTFDLNIRNSSGNDVPVVTMFSINKVILCNDEIKARQKTSSYDITHKYNGGKKYAHVCGRRSLENTELTSVRTEAKAGDWPWHVAILIRQPKSVVGVYNCGGTIISRRAVLTAGHCLFMNGSLVEANNIVVIAGVNNHKDLTQIGRQERLVQKIILHPSYTYTYSTSDLAILKVFTWTFTDYVQPLCIWGPVYEKTKLFGKEAIMVGFGATEKNVQSDILRAANTIVQNDTTCINFDADVYRPLLNEFTFCTGYGPESAVNPRNGDSGGGLIVRAIQTDHKVTWYLRGVLSKCGISPGHTECDPTYYMVYTDVGPHYGWIYHHSGLHYLMNVVE</sequence>
<dbReference type="InterPro" id="IPR043504">
    <property type="entry name" value="Peptidase_S1_PA_chymotrypsin"/>
</dbReference>
<comment type="subcellular location">
    <subcellularLocation>
        <location evidence="1">Secreted</location>
        <location evidence="1">Extracellular space</location>
    </subcellularLocation>
</comment>